<name>A0AAN7QVK9_TRANT</name>
<reference evidence="1 2" key="1">
    <citation type="journal article" date="2023" name="Hortic Res">
        <title>Pangenome of water caltrop reveals structural variations and asymmetric subgenome divergence after allopolyploidization.</title>
        <authorList>
            <person name="Zhang X."/>
            <person name="Chen Y."/>
            <person name="Wang L."/>
            <person name="Yuan Y."/>
            <person name="Fang M."/>
            <person name="Shi L."/>
            <person name="Lu R."/>
            <person name="Comes H.P."/>
            <person name="Ma Y."/>
            <person name="Chen Y."/>
            <person name="Huang G."/>
            <person name="Zhou Y."/>
            <person name="Zheng Z."/>
            <person name="Qiu Y."/>
        </authorList>
    </citation>
    <scope>NUCLEOTIDE SEQUENCE [LARGE SCALE GENOMIC DNA]</scope>
    <source>
        <strain evidence="1">F231</strain>
    </source>
</reference>
<dbReference type="EMBL" id="JAXQNO010000018">
    <property type="protein sequence ID" value="KAK4776883.1"/>
    <property type="molecule type" value="Genomic_DNA"/>
</dbReference>
<dbReference type="Proteomes" id="UP001346149">
    <property type="component" value="Unassembled WGS sequence"/>
</dbReference>
<comment type="caution">
    <text evidence="1">The sequence shown here is derived from an EMBL/GenBank/DDBJ whole genome shotgun (WGS) entry which is preliminary data.</text>
</comment>
<evidence type="ECO:0000313" key="2">
    <source>
        <dbReference type="Proteomes" id="UP001346149"/>
    </source>
</evidence>
<proteinExistence type="predicted"/>
<organism evidence="1 2">
    <name type="scientific">Trapa natans</name>
    <name type="common">Water chestnut</name>
    <dbReference type="NCBI Taxonomy" id="22666"/>
    <lineage>
        <taxon>Eukaryota</taxon>
        <taxon>Viridiplantae</taxon>
        <taxon>Streptophyta</taxon>
        <taxon>Embryophyta</taxon>
        <taxon>Tracheophyta</taxon>
        <taxon>Spermatophyta</taxon>
        <taxon>Magnoliopsida</taxon>
        <taxon>eudicotyledons</taxon>
        <taxon>Gunneridae</taxon>
        <taxon>Pentapetalae</taxon>
        <taxon>rosids</taxon>
        <taxon>malvids</taxon>
        <taxon>Myrtales</taxon>
        <taxon>Lythraceae</taxon>
        <taxon>Trapa</taxon>
    </lineage>
</organism>
<protein>
    <submittedName>
        <fullName evidence="1">Uncharacterized protein</fullName>
    </submittedName>
</protein>
<dbReference type="AlphaFoldDB" id="A0AAN7QVK9"/>
<sequence>MNDETDPTPAARAEPMIKPLLIPGGSTSLGLKRPRLIFASLHHVQGKQTEAQNMPHIASEPFMILSLLHEVVNMLQNRTKG</sequence>
<evidence type="ECO:0000313" key="1">
    <source>
        <dbReference type="EMBL" id="KAK4776883.1"/>
    </source>
</evidence>
<gene>
    <name evidence="1" type="ORF">SAY86_005571</name>
</gene>
<accession>A0AAN7QVK9</accession>
<keyword evidence="2" id="KW-1185">Reference proteome</keyword>